<evidence type="ECO:0000313" key="3">
    <source>
        <dbReference type="Proteomes" id="UP001623592"/>
    </source>
</evidence>
<gene>
    <name evidence="2" type="ORF">ACJDT4_06815</name>
</gene>
<reference evidence="2 3" key="1">
    <citation type="submission" date="2024-11" db="EMBL/GenBank/DDBJ databases">
        <authorList>
            <person name="Heng Y.C."/>
            <person name="Lim A.C.H."/>
            <person name="Lee J.K.Y."/>
            <person name="Kittelmann S."/>
        </authorList>
    </citation>
    <scope>NUCLEOTIDE SEQUENCE [LARGE SCALE GENOMIC DNA]</scope>
    <source>
        <strain evidence="2 3">WILCCON 0114</strain>
    </source>
</reference>
<dbReference type="RefSeq" id="WP_406786800.1">
    <property type="nucleotide sequence ID" value="NZ_JBJIAA010000005.1"/>
</dbReference>
<feature type="domain" description="Helix-turn-helix" evidence="1">
    <location>
        <begin position="9"/>
        <end position="57"/>
    </location>
</feature>
<dbReference type="InterPro" id="IPR041657">
    <property type="entry name" value="HTH_17"/>
</dbReference>
<accession>A0ABW8TC76</accession>
<evidence type="ECO:0000313" key="2">
    <source>
        <dbReference type="EMBL" id="MFL0250129.1"/>
    </source>
</evidence>
<proteinExistence type="predicted"/>
<dbReference type="InterPro" id="IPR010093">
    <property type="entry name" value="SinI_DNA-bd"/>
</dbReference>
<comment type="caution">
    <text evidence="2">The sequence shown here is derived from an EMBL/GenBank/DDBJ whole genome shotgun (WGS) entry which is preliminary data.</text>
</comment>
<dbReference type="Proteomes" id="UP001623592">
    <property type="component" value="Unassembled WGS sequence"/>
</dbReference>
<evidence type="ECO:0000259" key="1">
    <source>
        <dbReference type="Pfam" id="PF12728"/>
    </source>
</evidence>
<organism evidence="2 3">
    <name type="scientific">Clostridium neuense</name>
    <dbReference type="NCBI Taxonomy" id="1728934"/>
    <lineage>
        <taxon>Bacteria</taxon>
        <taxon>Bacillati</taxon>
        <taxon>Bacillota</taxon>
        <taxon>Clostridia</taxon>
        <taxon>Eubacteriales</taxon>
        <taxon>Clostridiaceae</taxon>
        <taxon>Clostridium</taxon>
    </lineage>
</organism>
<sequence length="63" mass="7196">MFNEYSDLINVDELCEILSIGKNTAYEILNSGEINAFKTGRIWKIPKLSIEKYILKKSGLTTQ</sequence>
<dbReference type="EMBL" id="JBJIAA010000005">
    <property type="protein sequence ID" value="MFL0250129.1"/>
    <property type="molecule type" value="Genomic_DNA"/>
</dbReference>
<name>A0ABW8TC76_9CLOT</name>
<dbReference type="NCBIfam" id="TIGR01764">
    <property type="entry name" value="excise"/>
    <property type="match status" value="1"/>
</dbReference>
<dbReference type="Pfam" id="PF12728">
    <property type="entry name" value="HTH_17"/>
    <property type="match status" value="1"/>
</dbReference>
<protein>
    <submittedName>
        <fullName evidence="2">Helix-turn-helix domain-containing protein</fullName>
    </submittedName>
</protein>
<keyword evidence="3" id="KW-1185">Reference proteome</keyword>